<evidence type="ECO:0000313" key="3">
    <source>
        <dbReference type="Proteomes" id="UP000314294"/>
    </source>
</evidence>
<sequence>MQQTAASLCLLRGRGLPLDTRQTLENCEESTIMMGPANDSKKKNTTLGPGKSSAKPDRSQLRVGVAVEPRTF</sequence>
<dbReference type="AlphaFoldDB" id="A0A4Z2FPK4"/>
<reference evidence="2 3" key="1">
    <citation type="submission" date="2019-03" db="EMBL/GenBank/DDBJ databases">
        <title>First draft genome of Liparis tanakae, snailfish: a comprehensive survey of snailfish specific genes.</title>
        <authorList>
            <person name="Kim W."/>
            <person name="Song I."/>
            <person name="Jeong J.-H."/>
            <person name="Kim D."/>
            <person name="Kim S."/>
            <person name="Ryu S."/>
            <person name="Song J.Y."/>
            <person name="Lee S.K."/>
        </authorList>
    </citation>
    <scope>NUCLEOTIDE SEQUENCE [LARGE SCALE GENOMIC DNA]</scope>
    <source>
        <tissue evidence="2">Muscle</tissue>
    </source>
</reference>
<proteinExistence type="predicted"/>
<keyword evidence="3" id="KW-1185">Reference proteome</keyword>
<name>A0A4Z2FPK4_9TELE</name>
<dbReference type="EMBL" id="SRLO01000999">
    <property type="protein sequence ID" value="TNN42981.1"/>
    <property type="molecule type" value="Genomic_DNA"/>
</dbReference>
<organism evidence="2 3">
    <name type="scientific">Liparis tanakae</name>
    <name type="common">Tanaka's snailfish</name>
    <dbReference type="NCBI Taxonomy" id="230148"/>
    <lineage>
        <taxon>Eukaryota</taxon>
        <taxon>Metazoa</taxon>
        <taxon>Chordata</taxon>
        <taxon>Craniata</taxon>
        <taxon>Vertebrata</taxon>
        <taxon>Euteleostomi</taxon>
        <taxon>Actinopterygii</taxon>
        <taxon>Neopterygii</taxon>
        <taxon>Teleostei</taxon>
        <taxon>Neoteleostei</taxon>
        <taxon>Acanthomorphata</taxon>
        <taxon>Eupercaria</taxon>
        <taxon>Perciformes</taxon>
        <taxon>Cottioidei</taxon>
        <taxon>Cottales</taxon>
        <taxon>Liparidae</taxon>
        <taxon>Liparis</taxon>
    </lineage>
</organism>
<accession>A0A4Z2FPK4</accession>
<evidence type="ECO:0000256" key="1">
    <source>
        <dbReference type="SAM" id="MobiDB-lite"/>
    </source>
</evidence>
<gene>
    <name evidence="2" type="ORF">EYF80_046835</name>
</gene>
<dbReference type="Proteomes" id="UP000314294">
    <property type="component" value="Unassembled WGS sequence"/>
</dbReference>
<evidence type="ECO:0000313" key="2">
    <source>
        <dbReference type="EMBL" id="TNN42981.1"/>
    </source>
</evidence>
<comment type="caution">
    <text evidence="2">The sequence shown here is derived from an EMBL/GenBank/DDBJ whole genome shotgun (WGS) entry which is preliminary data.</text>
</comment>
<feature type="region of interest" description="Disordered" evidence="1">
    <location>
        <begin position="32"/>
        <end position="72"/>
    </location>
</feature>
<protein>
    <submittedName>
        <fullName evidence="2">Uncharacterized protein</fullName>
    </submittedName>
</protein>